<organism evidence="2 3">
    <name type="scientific">Mycobacterium tuberculosis</name>
    <dbReference type="NCBI Taxonomy" id="1773"/>
    <lineage>
        <taxon>Bacteria</taxon>
        <taxon>Bacillati</taxon>
        <taxon>Actinomycetota</taxon>
        <taxon>Actinomycetes</taxon>
        <taxon>Mycobacteriales</taxon>
        <taxon>Mycobacteriaceae</taxon>
        <taxon>Mycobacterium</taxon>
        <taxon>Mycobacterium tuberculosis complex</taxon>
    </lineage>
</organism>
<reference evidence="2 3" key="1">
    <citation type="submission" date="2015-03" db="EMBL/GenBank/DDBJ databases">
        <authorList>
            <consortium name="Pathogen Informatics"/>
        </authorList>
    </citation>
    <scope>NUCLEOTIDE SEQUENCE [LARGE SCALE GENOMIC DNA]</scope>
    <source>
        <strain evidence="2 3">D00501624</strain>
    </source>
</reference>
<dbReference type="EMBL" id="CQQC01000199">
    <property type="protein sequence ID" value="CNU57354.1"/>
    <property type="molecule type" value="Genomic_DNA"/>
</dbReference>
<protein>
    <submittedName>
        <fullName evidence="2">Uncharacterized protein</fullName>
    </submittedName>
</protein>
<dbReference type="Proteomes" id="UP000039217">
    <property type="component" value="Unassembled WGS sequence"/>
</dbReference>
<evidence type="ECO:0000313" key="2">
    <source>
        <dbReference type="EMBL" id="CNU57354.1"/>
    </source>
</evidence>
<feature type="region of interest" description="Disordered" evidence="1">
    <location>
        <begin position="41"/>
        <end position="68"/>
    </location>
</feature>
<name>A0A655DCI7_MYCTX</name>
<proteinExistence type="predicted"/>
<evidence type="ECO:0000256" key="1">
    <source>
        <dbReference type="SAM" id="MobiDB-lite"/>
    </source>
</evidence>
<sequence length="81" mass="8517">MTLASSRIRVPMISGNTTNSASDGMVNITLAVAVVSRRSSGARCTSRPNGTALISPISTGSNERRRWTTVSAQAAPGWVIR</sequence>
<accession>A0A655DCI7</accession>
<dbReference type="AlphaFoldDB" id="A0A655DCI7"/>
<evidence type="ECO:0000313" key="3">
    <source>
        <dbReference type="Proteomes" id="UP000039217"/>
    </source>
</evidence>
<gene>
    <name evidence="2" type="ORF">ERS007661_00878</name>
</gene>